<name>A0A5C3MYC8_9AGAM</name>
<dbReference type="InterPro" id="IPR032675">
    <property type="entry name" value="LRR_dom_sf"/>
</dbReference>
<evidence type="ECO:0000313" key="3">
    <source>
        <dbReference type="Proteomes" id="UP000305948"/>
    </source>
</evidence>
<dbReference type="EMBL" id="ML213515">
    <property type="protein sequence ID" value="TFK49825.1"/>
    <property type="molecule type" value="Genomic_DNA"/>
</dbReference>
<proteinExistence type="predicted"/>
<dbReference type="SUPFAM" id="SSF52047">
    <property type="entry name" value="RNI-like"/>
    <property type="match status" value="1"/>
</dbReference>
<dbReference type="Proteomes" id="UP000305948">
    <property type="component" value="Unassembled WGS sequence"/>
</dbReference>
<reference evidence="2 3" key="1">
    <citation type="journal article" date="2019" name="Nat. Ecol. Evol.">
        <title>Megaphylogeny resolves global patterns of mushroom evolution.</title>
        <authorList>
            <person name="Varga T."/>
            <person name="Krizsan K."/>
            <person name="Foldi C."/>
            <person name="Dima B."/>
            <person name="Sanchez-Garcia M."/>
            <person name="Sanchez-Ramirez S."/>
            <person name="Szollosi G.J."/>
            <person name="Szarkandi J.G."/>
            <person name="Papp V."/>
            <person name="Albert L."/>
            <person name="Andreopoulos W."/>
            <person name="Angelini C."/>
            <person name="Antonin V."/>
            <person name="Barry K.W."/>
            <person name="Bougher N.L."/>
            <person name="Buchanan P."/>
            <person name="Buyck B."/>
            <person name="Bense V."/>
            <person name="Catcheside P."/>
            <person name="Chovatia M."/>
            <person name="Cooper J."/>
            <person name="Damon W."/>
            <person name="Desjardin D."/>
            <person name="Finy P."/>
            <person name="Geml J."/>
            <person name="Haridas S."/>
            <person name="Hughes K."/>
            <person name="Justo A."/>
            <person name="Karasinski D."/>
            <person name="Kautmanova I."/>
            <person name="Kiss B."/>
            <person name="Kocsube S."/>
            <person name="Kotiranta H."/>
            <person name="LaButti K.M."/>
            <person name="Lechner B.E."/>
            <person name="Liimatainen K."/>
            <person name="Lipzen A."/>
            <person name="Lukacs Z."/>
            <person name="Mihaltcheva S."/>
            <person name="Morgado L.N."/>
            <person name="Niskanen T."/>
            <person name="Noordeloos M.E."/>
            <person name="Ohm R.A."/>
            <person name="Ortiz-Santana B."/>
            <person name="Ovrebo C."/>
            <person name="Racz N."/>
            <person name="Riley R."/>
            <person name="Savchenko A."/>
            <person name="Shiryaev A."/>
            <person name="Soop K."/>
            <person name="Spirin V."/>
            <person name="Szebenyi C."/>
            <person name="Tomsovsky M."/>
            <person name="Tulloss R.E."/>
            <person name="Uehling J."/>
            <person name="Grigoriev I.V."/>
            <person name="Vagvolgyi C."/>
            <person name="Papp T."/>
            <person name="Martin F.M."/>
            <person name="Miettinen O."/>
            <person name="Hibbett D.S."/>
            <person name="Nagy L.G."/>
        </authorList>
    </citation>
    <scope>NUCLEOTIDE SEQUENCE [LARGE SCALE GENOMIC DNA]</scope>
    <source>
        <strain evidence="2 3">OMC1185</strain>
    </source>
</reference>
<protein>
    <recommendedName>
        <fullName evidence="4">RNI-like protein</fullName>
    </recommendedName>
</protein>
<feature type="region of interest" description="Disordered" evidence="1">
    <location>
        <begin position="1"/>
        <end position="28"/>
    </location>
</feature>
<gene>
    <name evidence="2" type="ORF">OE88DRAFT_1662520</name>
</gene>
<sequence>MCHAWDSPTPNPSHLVLMKGSTPPVRPVQRPETLLTRFRSPAVRKLELQGFTWTEIRPLLGAFVEDLTLERMSDIPLQDFRLVLEGMKKLHRLSMSNIDLVVLHGASLSNLECLELDGRGQHAVSGNDLLTALGFMQKLEQLDVQIRVTGTANNTPVITLPNLTSFSGVLRRSRDVAYLGHVTAPRIRHFQLSCWDVTQKDDVDLKDALWMVRFRLHKLSTSPSSNTPLPMSAQRTASILSCASRTKDG</sequence>
<dbReference type="AlphaFoldDB" id="A0A5C3MYC8"/>
<organism evidence="2 3">
    <name type="scientific">Heliocybe sulcata</name>
    <dbReference type="NCBI Taxonomy" id="5364"/>
    <lineage>
        <taxon>Eukaryota</taxon>
        <taxon>Fungi</taxon>
        <taxon>Dikarya</taxon>
        <taxon>Basidiomycota</taxon>
        <taxon>Agaricomycotina</taxon>
        <taxon>Agaricomycetes</taxon>
        <taxon>Gloeophyllales</taxon>
        <taxon>Gloeophyllaceae</taxon>
        <taxon>Heliocybe</taxon>
    </lineage>
</organism>
<evidence type="ECO:0000256" key="1">
    <source>
        <dbReference type="SAM" id="MobiDB-lite"/>
    </source>
</evidence>
<accession>A0A5C3MYC8</accession>
<evidence type="ECO:0008006" key="4">
    <source>
        <dbReference type="Google" id="ProtNLM"/>
    </source>
</evidence>
<dbReference type="Gene3D" id="3.80.10.10">
    <property type="entry name" value="Ribonuclease Inhibitor"/>
    <property type="match status" value="1"/>
</dbReference>
<evidence type="ECO:0000313" key="2">
    <source>
        <dbReference type="EMBL" id="TFK49825.1"/>
    </source>
</evidence>
<keyword evidence="3" id="KW-1185">Reference proteome</keyword>